<feature type="binding site" evidence="13">
    <location>
        <position position="27"/>
    </location>
    <ligand>
        <name>substrate</name>
    </ligand>
</feature>
<evidence type="ECO:0000313" key="18">
    <source>
        <dbReference type="EMBL" id="TCK74265.1"/>
    </source>
</evidence>
<dbReference type="InterPro" id="IPR055152">
    <property type="entry name" value="Transketolase-like_C_2"/>
</dbReference>
<feature type="binding site" evidence="14">
    <location>
        <position position="67"/>
    </location>
    <ligand>
        <name>thiamine diphosphate</name>
        <dbReference type="ChEBI" id="CHEBI:58937"/>
    </ligand>
</feature>
<gene>
    <name evidence="18" type="ORF">C7378_1887</name>
</gene>
<dbReference type="OrthoDB" id="8732661at2"/>
<keyword evidence="6" id="KW-0808">Transferase</keyword>
<dbReference type="Gene3D" id="3.40.50.920">
    <property type="match status" value="1"/>
</dbReference>
<evidence type="ECO:0000256" key="15">
    <source>
        <dbReference type="PIRSR" id="PIRSR605478-4"/>
    </source>
</evidence>
<dbReference type="GO" id="GO:0046872">
    <property type="term" value="F:metal ion binding"/>
    <property type="evidence" value="ECO:0007669"/>
    <property type="project" value="UniProtKB-KW"/>
</dbReference>
<feature type="binding site" evidence="14">
    <location>
        <position position="435"/>
    </location>
    <ligand>
        <name>thiamine diphosphate</name>
        <dbReference type="ChEBI" id="CHEBI:58937"/>
    </ligand>
</feature>
<dbReference type="FunFam" id="3.40.50.970:FF:000004">
    <property type="entry name" value="Transketolase"/>
    <property type="match status" value="1"/>
</dbReference>
<dbReference type="PANTHER" id="PTHR43522">
    <property type="entry name" value="TRANSKETOLASE"/>
    <property type="match status" value="1"/>
</dbReference>
<dbReference type="InterPro" id="IPR033247">
    <property type="entry name" value="Transketolase_fam"/>
</dbReference>
<comment type="similarity">
    <text evidence="3">Belongs to the transketolase family.</text>
</comment>
<comment type="cofactor">
    <cofactor evidence="1">
        <name>Ca(2+)</name>
        <dbReference type="ChEBI" id="CHEBI:29108"/>
    </cofactor>
</comment>
<protein>
    <recommendedName>
        <fullName evidence="5 11">Transketolase</fullName>
        <ecNumber evidence="5 11">2.2.1.1</ecNumber>
    </recommendedName>
</protein>
<dbReference type="AlphaFoldDB" id="A0A4R1L7R0"/>
<sequence length="673" mass="73284">MAELDQLSINALRFLAVDAVEKANSGHPGAPLGDAPMAYLLFHKYMRHNPKHSKWSNRDRFVLSNGHASALLYGALHLSGYNLSIEDLKQFRQWGSKTPGHPERGDTDGVEVTTGPLGQGFAMGVGLALAEKHLSAVYNRPGFNIVDHYTYVICSDGDLMEGISHETASLAGTLGLGKMIYLYDDNLISLDGPTELSFTEDVQKRFEAYHWHVQYVADGNDLEAISKAIEAAKAVTDKPSLIAVRTIIGYGSPKAGSNKSHGEALGAEDTKKTKEALGWPGDKSFYVPEEAAKNWHQIIEKGAKYEAEWNALFAEYKKQYPELAAEFERTQAGKLKDGWEKSLPIFAADSKPVATRSAGNTIMNAYAKQVPELIGGAADLSASTKTLIKDAKNFHLDAVGQNIYFGVREFGMCAMVNGMAAHGGVIPYGSTFFVFSDYCKPALRMAALMHAHSIFVFTHDSIGLGEDGPTHQPIEHLMMLRAVPGLTDLRPADANETAAAWRLALERPTASFFALSRQDLPILDPAKHDIYDGVKHGAYIVEKGGDSPDLLIVGTGAELWPGINAANELKKEGINVRVVSMPSWKLFEEQSEEYKASIFPDHLPKLSIEAGATQGWWKYVGRHGDVIGLDRFGASAPGTRALEELGFSVANIVKRAKALIARTPKQESAMAGK</sequence>
<feature type="site" description="Important for catalytic activity" evidence="16">
    <location>
        <position position="261"/>
    </location>
</feature>
<dbReference type="PROSITE" id="PS00801">
    <property type="entry name" value="TRANSKETOLASE_1"/>
    <property type="match status" value="1"/>
</dbReference>
<dbReference type="InterPro" id="IPR009014">
    <property type="entry name" value="Transketo_C/PFOR_II"/>
</dbReference>
<dbReference type="SUPFAM" id="SSF52922">
    <property type="entry name" value="TK C-terminal domain-like"/>
    <property type="match status" value="1"/>
</dbReference>
<feature type="binding site" evidence="15">
    <location>
        <position position="186"/>
    </location>
    <ligand>
        <name>Mg(2+)</name>
        <dbReference type="ChEBI" id="CHEBI:18420"/>
    </ligand>
</feature>
<keyword evidence="8 15" id="KW-0460">Magnesium</keyword>
<reference evidence="18 19" key="1">
    <citation type="submission" date="2019-03" db="EMBL/GenBank/DDBJ databases">
        <title>Genomic Encyclopedia of Type Strains, Phase IV (KMG-IV): sequencing the most valuable type-strain genomes for metagenomic binning, comparative biology and taxonomic classification.</title>
        <authorList>
            <person name="Goeker M."/>
        </authorList>
    </citation>
    <scope>NUCLEOTIDE SEQUENCE [LARGE SCALE GENOMIC DNA]</scope>
    <source>
        <strain evidence="18 19">DSM 103428</strain>
    </source>
</reference>
<feature type="binding site" evidence="15">
    <location>
        <position position="156"/>
    </location>
    <ligand>
        <name>Mg(2+)</name>
        <dbReference type="ChEBI" id="CHEBI:18420"/>
    </ligand>
</feature>
<dbReference type="InterPro" id="IPR029061">
    <property type="entry name" value="THDP-binding"/>
</dbReference>
<dbReference type="EC" id="2.2.1.1" evidence="5 11"/>
<dbReference type="FunFam" id="3.40.50.920:FF:000003">
    <property type="entry name" value="Transketolase"/>
    <property type="match status" value="1"/>
</dbReference>
<dbReference type="CDD" id="cd02012">
    <property type="entry name" value="TPP_TK"/>
    <property type="match status" value="1"/>
</dbReference>
<dbReference type="Pfam" id="PF22613">
    <property type="entry name" value="Transketolase_C_1"/>
    <property type="match status" value="1"/>
</dbReference>
<evidence type="ECO:0000256" key="9">
    <source>
        <dbReference type="ARBA" id="ARBA00023052"/>
    </source>
</evidence>
<dbReference type="NCBIfam" id="TIGR00232">
    <property type="entry name" value="tktlase_bact"/>
    <property type="match status" value="1"/>
</dbReference>
<evidence type="ECO:0000256" key="12">
    <source>
        <dbReference type="PIRSR" id="PIRSR605478-1"/>
    </source>
</evidence>
<evidence type="ECO:0000256" key="7">
    <source>
        <dbReference type="ARBA" id="ARBA00022723"/>
    </source>
</evidence>
<feature type="binding site" evidence="13">
    <location>
        <position position="383"/>
    </location>
    <ligand>
        <name>substrate</name>
    </ligand>
</feature>
<proteinExistence type="inferred from homology"/>
<feature type="binding site" evidence="14">
    <location>
        <begin position="115"/>
        <end position="117"/>
    </location>
    <ligand>
        <name>thiamine diphosphate</name>
        <dbReference type="ChEBI" id="CHEBI:58937"/>
    </ligand>
</feature>
<dbReference type="PANTHER" id="PTHR43522:SF2">
    <property type="entry name" value="TRANSKETOLASE 1-RELATED"/>
    <property type="match status" value="1"/>
</dbReference>
<dbReference type="InterPro" id="IPR005474">
    <property type="entry name" value="Transketolase_N"/>
</dbReference>
<evidence type="ECO:0000256" key="2">
    <source>
        <dbReference type="ARBA" id="ARBA00001941"/>
    </source>
</evidence>
<dbReference type="Pfam" id="PF00456">
    <property type="entry name" value="Transketolase_N"/>
    <property type="match status" value="1"/>
</dbReference>
<name>A0A4R1L7R0_9BACT</name>
<comment type="subunit">
    <text evidence="4">Homodimer.</text>
</comment>
<feature type="binding site" evidence="13">
    <location>
        <position position="467"/>
    </location>
    <ligand>
        <name>substrate</name>
    </ligand>
</feature>
<feature type="binding site" evidence="15">
    <location>
        <position position="188"/>
    </location>
    <ligand>
        <name>Mg(2+)</name>
        <dbReference type="ChEBI" id="CHEBI:18420"/>
    </ligand>
</feature>
<dbReference type="Gene3D" id="3.40.50.970">
    <property type="match status" value="2"/>
</dbReference>
<feature type="binding site" evidence="14">
    <location>
        <position position="186"/>
    </location>
    <ligand>
        <name>thiamine diphosphate</name>
        <dbReference type="ChEBI" id="CHEBI:58937"/>
    </ligand>
</feature>
<comment type="cofactor">
    <cofactor evidence="2">
        <name>Co(2+)</name>
        <dbReference type="ChEBI" id="CHEBI:48828"/>
    </cofactor>
</comment>
<evidence type="ECO:0000259" key="17">
    <source>
        <dbReference type="SMART" id="SM00861"/>
    </source>
</evidence>
<feature type="domain" description="Transketolase-like pyrimidine-binding" evidence="17">
    <location>
        <begin position="353"/>
        <end position="522"/>
    </location>
</feature>
<evidence type="ECO:0000256" key="6">
    <source>
        <dbReference type="ARBA" id="ARBA00022679"/>
    </source>
</evidence>
<dbReference type="InterPro" id="IPR005478">
    <property type="entry name" value="Transketolase_bac-like"/>
</dbReference>
<dbReference type="SMART" id="SM00861">
    <property type="entry name" value="Transket_pyr"/>
    <property type="match status" value="1"/>
</dbReference>
<feature type="binding site" evidence="14">
    <location>
        <position position="157"/>
    </location>
    <ligand>
        <name>thiamine diphosphate</name>
        <dbReference type="ChEBI" id="CHEBI:58937"/>
    </ligand>
</feature>
<comment type="cofactor">
    <cofactor evidence="14">
        <name>thiamine diphosphate</name>
        <dbReference type="ChEBI" id="CHEBI:58937"/>
    </cofactor>
    <text evidence="14">Binds 1 thiamine pyrophosphate per subunit. During the reaction, the substrate forms a covalent intermediate with the cofactor.</text>
</comment>
<dbReference type="InterPro" id="IPR049557">
    <property type="entry name" value="Transketolase_CS"/>
</dbReference>
<feature type="site" description="Important for catalytic activity" evidence="16">
    <location>
        <position position="27"/>
    </location>
</feature>
<accession>A0A4R1L7R0</accession>
<dbReference type="Pfam" id="PF02779">
    <property type="entry name" value="Transket_pyr"/>
    <property type="match status" value="1"/>
</dbReference>
<dbReference type="RefSeq" id="WP_131995075.1">
    <property type="nucleotide sequence ID" value="NZ_SMGK01000002.1"/>
</dbReference>
<evidence type="ECO:0000256" key="3">
    <source>
        <dbReference type="ARBA" id="ARBA00007131"/>
    </source>
</evidence>
<keyword evidence="9 14" id="KW-0786">Thiamine pyrophosphate</keyword>
<feature type="binding site" evidence="14">
    <location>
        <position position="261"/>
    </location>
    <ligand>
        <name>thiamine diphosphate</name>
        <dbReference type="ChEBI" id="CHEBI:58937"/>
    </ligand>
</feature>
<dbReference type="Proteomes" id="UP000295210">
    <property type="component" value="Unassembled WGS sequence"/>
</dbReference>
<feature type="active site" description="Proton donor" evidence="12">
    <location>
        <position position="409"/>
    </location>
</feature>
<feature type="binding site" evidence="13">
    <location>
        <position position="356"/>
    </location>
    <ligand>
        <name>substrate</name>
    </ligand>
</feature>
<evidence type="ECO:0000256" key="10">
    <source>
        <dbReference type="ARBA" id="ARBA00049473"/>
    </source>
</evidence>
<comment type="catalytic activity">
    <reaction evidence="10">
        <text>D-sedoheptulose 7-phosphate + D-glyceraldehyde 3-phosphate = aldehydo-D-ribose 5-phosphate + D-xylulose 5-phosphate</text>
        <dbReference type="Rhea" id="RHEA:10508"/>
        <dbReference type="ChEBI" id="CHEBI:57483"/>
        <dbReference type="ChEBI" id="CHEBI:57737"/>
        <dbReference type="ChEBI" id="CHEBI:58273"/>
        <dbReference type="ChEBI" id="CHEBI:59776"/>
        <dbReference type="EC" id="2.2.1.1"/>
    </reaction>
</comment>
<dbReference type="FunFam" id="3.40.50.970:FF:000003">
    <property type="entry name" value="Transketolase"/>
    <property type="match status" value="1"/>
</dbReference>
<dbReference type="GO" id="GO:0009052">
    <property type="term" value="P:pentose-phosphate shunt, non-oxidative branch"/>
    <property type="evidence" value="ECO:0007669"/>
    <property type="project" value="UniProtKB-ARBA"/>
</dbReference>
<evidence type="ECO:0000256" key="5">
    <source>
        <dbReference type="ARBA" id="ARBA00013152"/>
    </source>
</evidence>
<evidence type="ECO:0000256" key="14">
    <source>
        <dbReference type="PIRSR" id="PIRSR605478-3"/>
    </source>
</evidence>
<evidence type="ECO:0000256" key="11">
    <source>
        <dbReference type="NCBIfam" id="TIGR00232"/>
    </source>
</evidence>
<dbReference type="InterPro" id="IPR005475">
    <property type="entry name" value="Transketolase-like_Pyr-bd"/>
</dbReference>
<keyword evidence="19" id="KW-1185">Reference proteome</keyword>
<feature type="binding site" evidence="13">
    <location>
        <position position="261"/>
    </location>
    <ligand>
        <name>substrate</name>
    </ligand>
</feature>
<dbReference type="CDD" id="cd07033">
    <property type="entry name" value="TPP_PYR_DXS_TK_like"/>
    <property type="match status" value="1"/>
</dbReference>
<feature type="binding site" evidence="13">
    <location>
        <position position="517"/>
    </location>
    <ligand>
        <name>substrate</name>
    </ligand>
</feature>
<comment type="caution">
    <text evidence="18">The sequence shown here is derived from an EMBL/GenBank/DDBJ whole genome shotgun (WGS) entry which is preliminary data.</text>
</comment>
<evidence type="ECO:0000256" key="4">
    <source>
        <dbReference type="ARBA" id="ARBA00011738"/>
    </source>
</evidence>
<evidence type="ECO:0000313" key="19">
    <source>
        <dbReference type="Proteomes" id="UP000295210"/>
    </source>
</evidence>
<organism evidence="18 19">
    <name type="scientific">Acidipila rosea</name>
    <dbReference type="NCBI Taxonomy" id="768535"/>
    <lineage>
        <taxon>Bacteria</taxon>
        <taxon>Pseudomonadati</taxon>
        <taxon>Acidobacteriota</taxon>
        <taxon>Terriglobia</taxon>
        <taxon>Terriglobales</taxon>
        <taxon>Acidobacteriaceae</taxon>
        <taxon>Acidipila</taxon>
    </lineage>
</organism>
<evidence type="ECO:0000256" key="13">
    <source>
        <dbReference type="PIRSR" id="PIRSR605478-2"/>
    </source>
</evidence>
<dbReference type="SUPFAM" id="SSF52518">
    <property type="entry name" value="Thiamin diphosphate-binding fold (THDP-binding)"/>
    <property type="match status" value="2"/>
</dbReference>
<evidence type="ECO:0000256" key="1">
    <source>
        <dbReference type="ARBA" id="ARBA00001913"/>
    </source>
</evidence>
<dbReference type="GO" id="GO:0005829">
    <property type="term" value="C:cytosol"/>
    <property type="evidence" value="ECO:0007669"/>
    <property type="project" value="TreeGrafter"/>
</dbReference>
<dbReference type="EMBL" id="SMGK01000002">
    <property type="protein sequence ID" value="TCK74265.1"/>
    <property type="molecule type" value="Genomic_DNA"/>
</dbReference>
<evidence type="ECO:0000256" key="16">
    <source>
        <dbReference type="PIRSR" id="PIRSR605478-5"/>
    </source>
</evidence>
<keyword evidence="7 15" id="KW-0479">Metal-binding</keyword>
<evidence type="ECO:0000256" key="8">
    <source>
        <dbReference type="ARBA" id="ARBA00022842"/>
    </source>
</evidence>
<dbReference type="GO" id="GO:0004802">
    <property type="term" value="F:transketolase activity"/>
    <property type="evidence" value="ECO:0007669"/>
    <property type="project" value="UniProtKB-UniRule"/>
</dbReference>
<feature type="binding site" evidence="13">
    <location>
        <position position="459"/>
    </location>
    <ligand>
        <name>substrate</name>
    </ligand>
</feature>
<feature type="binding site" evidence="13">
    <location>
        <position position="471"/>
    </location>
    <ligand>
        <name>substrate</name>
    </ligand>
</feature>
<comment type="cofactor">
    <cofactor evidence="15">
        <name>Mg(2+)</name>
        <dbReference type="ChEBI" id="CHEBI:18420"/>
    </cofactor>
    <text evidence="15">Binds 1 Mg(2+) ion per subunit. Can also utilize other divalent metal cations, such as Ca(2+), Mn(2+) and Co(2+).</text>
</comment>